<dbReference type="Pfam" id="PF00057">
    <property type="entry name" value="Ldl_recept_a"/>
    <property type="match status" value="1"/>
</dbReference>
<protein>
    <recommendedName>
        <fullName evidence="7">CUB domain-containing protein</fullName>
    </recommendedName>
</protein>
<keyword evidence="5" id="KW-0812">Transmembrane</keyword>
<dbReference type="SMART" id="SM00192">
    <property type="entry name" value="LDLa"/>
    <property type="match status" value="1"/>
</dbReference>
<organism evidence="8 9">
    <name type="scientific">Pinctada imbricata</name>
    <name type="common">Atlantic pearl-oyster</name>
    <name type="synonym">Pinctada martensii</name>
    <dbReference type="NCBI Taxonomy" id="66713"/>
    <lineage>
        <taxon>Eukaryota</taxon>
        <taxon>Metazoa</taxon>
        <taxon>Spiralia</taxon>
        <taxon>Lophotrochozoa</taxon>
        <taxon>Mollusca</taxon>
        <taxon>Bivalvia</taxon>
        <taxon>Autobranchia</taxon>
        <taxon>Pteriomorphia</taxon>
        <taxon>Pterioida</taxon>
        <taxon>Pterioidea</taxon>
        <taxon>Pteriidae</taxon>
        <taxon>Pinctada</taxon>
    </lineage>
</organism>
<feature type="region of interest" description="Disordered" evidence="4">
    <location>
        <begin position="271"/>
        <end position="317"/>
    </location>
</feature>
<keyword evidence="1 3" id="KW-1015">Disulfide bond</keyword>
<feature type="disulfide bond" evidence="3">
    <location>
        <begin position="155"/>
        <end position="167"/>
    </location>
</feature>
<feature type="disulfide bond" evidence="3">
    <location>
        <begin position="174"/>
        <end position="189"/>
    </location>
</feature>
<dbReference type="Gene3D" id="4.10.400.10">
    <property type="entry name" value="Low-density Lipoprotein Receptor"/>
    <property type="match status" value="1"/>
</dbReference>
<accession>A0AA89BSS3</accession>
<evidence type="ECO:0000256" key="1">
    <source>
        <dbReference type="ARBA" id="ARBA00023157"/>
    </source>
</evidence>
<evidence type="ECO:0000256" key="6">
    <source>
        <dbReference type="SAM" id="SignalP"/>
    </source>
</evidence>
<dbReference type="SUPFAM" id="SSF57424">
    <property type="entry name" value="LDL receptor-like module"/>
    <property type="match status" value="1"/>
</dbReference>
<dbReference type="EMBL" id="VSWD01000012">
    <property type="protein sequence ID" value="KAK3086086.1"/>
    <property type="molecule type" value="Genomic_DNA"/>
</dbReference>
<evidence type="ECO:0000313" key="8">
    <source>
        <dbReference type="EMBL" id="KAK3086086.1"/>
    </source>
</evidence>
<dbReference type="PANTHER" id="PTHR24652">
    <property type="entry name" value="LOW-DENSITY LIPOPROTEIN RECEPTOR CLASS A DOMAIN-CONTAINING PROTEIN 2"/>
    <property type="match status" value="1"/>
</dbReference>
<dbReference type="CDD" id="cd00112">
    <property type="entry name" value="LDLa"/>
    <property type="match status" value="1"/>
</dbReference>
<dbReference type="SUPFAM" id="SSF49854">
    <property type="entry name" value="Spermadhesin, CUB domain"/>
    <property type="match status" value="1"/>
</dbReference>
<dbReference type="InterPro" id="IPR023415">
    <property type="entry name" value="LDLR_class-A_CS"/>
</dbReference>
<dbReference type="Gene3D" id="2.60.120.290">
    <property type="entry name" value="Spermadhesin, CUB domain"/>
    <property type="match status" value="1"/>
</dbReference>
<dbReference type="AlphaFoldDB" id="A0AA89BSS3"/>
<feature type="transmembrane region" description="Helical" evidence="5">
    <location>
        <begin position="203"/>
        <end position="227"/>
    </location>
</feature>
<dbReference type="SMART" id="SM00042">
    <property type="entry name" value="CUB"/>
    <property type="match status" value="1"/>
</dbReference>
<dbReference type="Proteomes" id="UP001186944">
    <property type="component" value="Unassembled WGS sequence"/>
</dbReference>
<dbReference type="Pfam" id="PF00431">
    <property type="entry name" value="CUB"/>
    <property type="match status" value="1"/>
</dbReference>
<keyword evidence="5" id="KW-1133">Transmembrane helix</keyword>
<keyword evidence="9" id="KW-1185">Reference proteome</keyword>
<dbReference type="PROSITE" id="PS50068">
    <property type="entry name" value="LDLRA_2"/>
    <property type="match status" value="1"/>
</dbReference>
<comment type="caution">
    <text evidence="2">Lacks conserved residue(s) required for the propagation of feature annotation.</text>
</comment>
<name>A0AA89BSS3_PINIB</name>
<sequence>MMRILEYSIFILLHSSYVTSDITTDYLTTPCSSLSASISDVKVTQRLQSSTALVYSNSMDCKYMVTVPSGYFVVAVFRRFELEPQDSSGTCLDYVNFHEGSSSGALLNSDPYCDKTNPGNATSAGNSMTLHFLTDSSAQYRGFDLLFTAAQNVPCSSTQYTCNTSICIDITLKCDGFNQCGDNSDESVCTAADFADDSSDNTVLIAGLCIGLGSAAIIGAIIGIYIYRQYRWRKFLRDPLPEIQKWDSGDTYPVTQKYYKHEYRNYNYSSIDSREPSRMSNDFDTDDELGGMDPTRKTASSPISSTSSKVKKNESEA</sequence>
<evidence type="ECO:0000256" key="3">
    <source>
        <dbReference type="PROSITE-ProRule" id="PRU00124"/>
    </source>
</evidence>
<evidence type="ECO:0000256" key="4">
    <source>
        <dbReference type="SAM" id="MobiDB-lite"/>
    </source>
</evidence>
<evidence type="ECO:0000256" key="2">
    <source>
        <dbReference type="PROSITE-ProRule" id="PRU00059"/>
    </source>
</evidence>
<dbReference type="InterPro" id="IPR000859">
    <property type="entry name" value="CUB_dom"/>
</dbReference>
<evidence type="ECO:0000256" key="5">
    <source>
        <dbReference type="SAM" id="Phobius"/>
    </source>
</evidence>
<dbReference type="PROSITE" id="PS01180">
    <property type="entry name" value="CUB"/>
    <property type="match status" value="1"/>
</dbReference>
<feature type="chain" id="PRO_5041650090" description="CUB domain-containing protein" evidence="6">
    <location>
        <begin position="21"/>
        <end position="317"/>
    </location>
</feature>
<feature type="disulfide bond" evidence="3">
    <location>
        <begin position="162"/>
        <end position="180"/>
    </location>
</feature>
<feature type="compositionally biased region" description="Low complexity" evidence="4">
    <location>
        <begin position="297"/>
        <end position="308"/>
    </location>
</feature>
<reference evidence="8" key="1">
    <citation type="submission" date="2019-08" db="EMBL/GenBank/DDBJ databases">
        <title>The improved chromosome-level genome for the pearl oyster Pinctada fucata martensii using PacBio sequencing and Hi-C.</title>
        <authorList>
            <person name="Zheng Z."/>
        </authorList>
    </citation>
    <scope>NUCLEOTIDE SEQUENCE</scope>
    <source>
        <strain evidence="8">ZZ-2019</strain>
        <tissue evidence="8">Adductor muscle</tissue>
    </source>
</reference>
<dbReference type="PROSITE" id="PS01209">
    <property type="entry name" value="LDLRA_1"/>
    <property type="match status" value="1"/>
</dbReference>
<evidence type="ECO:0000313" key="9">
    <source>
        <dbReference type="Proteomes" id="UP001186944"/>
    </source>
</evidence>
<feature type="signal peptide" evidence="6">
    <location>
        <begin position="1"/>
        <end position="20"/>
    </location>
</feature>
<dbReference type="InterPro" id="IPR042333">
    <property type="entry name" value="LRAD2/Mig-13-like"/>
</dbReference>
<dbReference type="InterPro" id="IPR002172">
    <property type="entry name" value="LDrepeatLR_classA_rpt"/>
</dbReference>
<dbReference type="InterPro" id="IPR035914">
    <property type="entry name" value="Sperma_CUB_dom_sf"/>
</dbReference>
<dbReference type="CDD" id="cd00041">
    <property type="entry name" value="CUB"/>
    <property type="match status" value="1"/>
</dbReference>
<proteinExistence type="predicted"/>
<comment type="caution">
    <text evidence="8">The sequence shown here is derived from an EMBL/GenBank/DDBJ whole genome shotgun (WGS) entry which is preliminary data.</text>
</comment>
<feature type="domain" description="CUB" evidence="7">
    <location>
        <begin position="31"/>
        <end position="150"/>
    </location>
</feature>
<keyword evidence="5" id="KW-0472">Membrane</keyword>
<gene>
    <name evidence="8" type="ORF">FSP39_013295</name>
</gene>
<keyword evidence="6" id="KW-0732">Signal</keyword>
<dbReference type="InterPro" id="IPR036055">
    <property type="entry name" value="LDL_receptor-like_sf"/>
</dbReference>
<evidence type="ECO:0000259" key="7">
    <source>
        <dbReference type="PROSITE" id="PS01180"/>
    </source>
</evidence>
<dbReference type="PANTHER" id="PTHR24652:SF69">
    <property type="entry name" value="CUB DOMAIN-CONTAINING PROTEIN"/>
    <property type="match status" value="1"/>
</dbReference>